<proteinExistence type="inferred from homology"/>
<dbReference type="PRINTS" id="PR00039">
    <property type="entry name" value="HTHLYSR"/>
</dbReference>
<sequence length="301" mass="33598">MNKLKAMAIFVKIVDQGSLSKAAEKLGMSQSSVARSLAALEESVATQLIHRTTRKLTLTEEGIEFSLRCRQILADVEDAENALTQRQSKPKGLIRITAPQTFGRLHINPLISEFIHTYPEIEVELLLLDRVVDLIEEGMDIALRIGHLPDSTLIAKQVGKVAFKVCASPSYIKQAGQAEHPTELFDYECIQLTALKSHAQWGFKEAGKHHKISISGRFKTNHVESALDACKQGLGYGQFLSYQVAESVHSGELKTVLESYEPPPLPVNLVYPHSRRLSSRSRTFIDWIAPRLQSRLRAMDS</sequence>
<comment type="caution">
    <text evidence="6">The sequence shown here is derived from an EMBL/GenBank/DDBJ whole genome shotgun (WGS) entry which is preliminary data.</text>
</comment>
<dbReference type="CDD" id="cd08471">
    <property type="entry name" value="PBP2_CrgA_like_2"/>
    <property type="match status" value="1"/>
</dbReference>
<keyword evidence="3" id="KW-0238">DNA-binding</keyword>
<dbReference type="Gene3D" id="3.40.190.290">
    <property type="match status" value="1"/>
</dbReference>
<organism evidence="6 7">
    <name type="scientific">Neptuniibacter caesariensis</name>
    <dbReference type="NCBI Taxonomy" id="207954"/>
    <lineage>
        <taxon>Bacteria</taxon>
        <taxon>Pseudomonadati</taxon>
        <taxon>Pseudomonadota</taxon>
        <taxon>Gammaproteobacteria</taxon>
        <taxon>Oceanospirillales</taxon>
        <taxon>Oceanospirillaceae</taxon>
        <taxon>Neptuniibacter</taxon>
    </lineage>
</organism>
<dbReference type="PANTHER" id="PTHR30537:SF5">
    <property type="entry name" value="HTH-TYPE TRANSCRIPTIONAL ACTIVATOR TTDR-RELATED"/>
    <property type="match status" value="1"/>
</dbReference>
<keyword evidence="7" id="KW-1185">Reference proteome</keyword>
<dbReference type="PROSITE" id="PS50931">
    <property type="entry name" value="HTH_LYSR"/>
    <property type="match status" value="1"/>
</dbReference>
<dbReference type="Pfam" id="PF00126">
    <property type="entry name" value="HTH_1"/>
    <property type="match status" value="1"/>
</dbReference>
<evidence type="ECO:0000256" key="4">
    <source>
        <dbReference type="ARBA" id="ARBA00023163"/>
    </source>
</evidence>
<dbReference type="GO" id="GO:0043565">
    <property type="term" value="F:sequence-specific DNA binding"/>
    <property type="evidence" value="ECO:0007669"/>
    <property type="project" value="TreeGrafter"/>
</dbReference>
<dbReference type="GO" id="GO:0003700">
    <property type="term" value="F:DNA-binding transcription factor activity"/>
    <property type="evidence" value="ECO:0007669"/>
    <property type="project" value="InterPro"/>
</dbReference>
<dbReference type="SUPFAM" id="SSF53850">
    <property type="entry name" value="Periplasmic binding protein-like II"/>
    <property type="match status" value="1"/>
</dbReference>
<dbReference type="OrthoDB" id="9815676at2"/>
<dbReference type="SUPFAM" id="SSF46785">
    <property type="entry name" value="Winged helix' DNA-binding domain"/>
    <property type="match status" value="1"/>
</dbReference>
<dbReference type="InterPro" id="IPR058163">
    <property type="entry name" value="LysR-type_TF_proteobact-type"/>
</dbReference>
<evidence type="ECO:0000256" key="3">
    <source>
        <dbReference type="ARBA" id="ARBA00023125"/>
    </source>
</evidence>
<dbReference type="FunFam" id="1.10.10.10:FF:000001">
    <property type="entry name" value="LysR family transcriptional regulator"/>
    <property type="match status" value="1"/>
</dbReference>
<keyword evidence="4" id="KW-0804">Transcription</keyword>
<dbReference type="Pfam" id="PF03466">
    <property type="entry name" value="LysR_substrate"/>
    <property type="match status" value="1"/>
</dbReference>
<dbReference type="InterPro" id="IPR005119">
    <property type="entry name" value="LysR_subst-bd"/>
</dbReference>
<gene>
    <name evidence="6" type="ORF">MED92_05343</name>
</gene>
<accession>A0A7U8GTK3</accession>
<keyword evidence="2" id="KW-0805">Transcription regulation</keyword>
<evidence type="ECO:0000256" key="1">
    <source>
        <dbReference type="ARBA" id="ARBA00009437"/>
    </source>
</evidence>
<evidence type="ECO:0000256" key="2">
    <source>
        <dbReference type="ARBA" id="ARBA00023015"/>
    </source>
</evidence>
<dbReference type="InterPro" id="IPR000847">
    <property type="entry name" value="LysR_HTH_N"/>
</dbReference>
<evidence type="ECO:0000313" key="6">
    <source>
        <dbReference type="EMBL" id="EAR62516.1"/>
    </source>
</evidence>
<dbReference type="PANTHER" id="PTHR30537">
    <property type="entry name" value="HTH-TYPE TRANSCRIPTIONAL REGULATOR"/>
    <property type="match status" value="1"/>
</dbReference>
<dbReference type="InterPro" id="IPR036390">
    <property type="entry name" value="WH_DNA-bd_sf"/>
</dbReference>
<dbReference type="FunFam" id="3.40.190.290:FF:000001">
    <property type="entry name" value="Transcriptional regulator, LysR family"/>
    <property type="match status" value="1"/>
</dbReference>
<dbReference type="AlphaFoldDB" id="A0A7U8GTK3"/>
<evidence type="ECO:0000313" key="7">
    <source>
        <dbReference type="Proteomes" id="UP000002171"/>
    </source>
</evidence>
<protein>
    <submittedName>
        <fullName evidence="6">Transcriptional regulator, LysR family protein</fullName>
    </submittedName>
</protein>
<dbReference type="Gene3D" id="1.10.10.10">
    <property type="entry name" value="Winged helix-like DNA-binding domain superfamily/Winged helix DNA-binding domain"/>
    <property type="match status" value="1"/>
</dbReference>
<reference evidence="6 7" key="1">
    <citation type="submission" date="2006-02" db="EMBL/GenBank/DDBJ databases">
        <authorList>
            <person name="Pinhassi J."/>
            <person name="Pedros-Alio C."/>
            <person name="Ferriera S."/>
            <person name="Johnson J."/>
            <person name="Kravitz S."/>
            <person name="Halpern A."/>
            <person name="Remington K."/>
            <person name="Beeson K."/>
            <person name="Tran B."/>
            <person name="Rogers Y.-H."/>
            <person name="Friedman R."/>
            <person name="Venter J.C."/>
        </authorList>
    </citation>
    <scope>NUCLEOTIDE SEQUENCE [LARGE SCALE GENOMIC DNA]</scope>
    <source>
        <strain evidence="6 7">MED92</strain>
    </source>
</reference>
<dbReference type="EMBL" id="AAOW01000002">
    <property type="protein sequence ID" value="EAR62516.1"/>
    <property type="molecule type" value="Genomic_DNA"/>
</dbReference>
<evidence type="ECO:0000259" key="5">
    <source>
        <dbReference type="PROSITE" id="PS50931"/>
    </source>
</evidence>
<dbReference type="InterPro" id="IPR036388">
    <property type="entry name" value="WH-like_DNA-bd_sf"/>
</dbReference>
<comment type="similarity">
    <text evidence="1">Belongs to the LysR transcriptional regulatory family.</text>
</comment>
<dbReference type="RefSeq" id="WP_007021534.1">
    <property type="nucleotide sequence ID" value="NZ_CH724126.1"/>
</dbReference>
<feature type="domain" description="HTH lysR-type" evidence="5">
    <location>
        <begin position="1"/>
        <end position="59"/>
    </location>
</feature>
<dbReference type="GO" id="GO:0006351">
    <property type="term" value="P:DNA-templated transcription"/>
    <property type="evidence" value="ECO:0007669"/>
    <property type="project" value="TreeGrafter"/>
</dbReference>
<name>A0A7U8GTK3_NEPCE</name>
<dbReference type="Proteomes" id="UP000002171">
    <property type="component" value="Unassembled WGS sequence"/>
</dbReference>